<reference evidence="2" key="1">
    <citation type="submission" date="2023-04" db="EMBL/GenBank/DDBJ databases">
        <authorList>
            <person name="Vijverberg K."/>
            <person name="Xiong W."/>
            <person name="Schranz E."/>
        </authorList>
    </citation>
    <scope>NUCLEOTIDE SEQUENCE</scope>
</reference>
<evidence type="ECO:0000313" key="3">
    <source>
        <dbReference type="Proteomes" id="UP001177003"/>
    </source>
</evidence>
<dbReference type="EMBL" id="OX465080">
    <property type="protein sequence ID" value="CAI9278587.1"/>
    <property type="molecule type" value="Genomic_DNA"/>
</dbReference>
<feature type="region of interest" description="Disordered" evidence="1">
    <location>
        <begin position="1"/>
        <end position="46"/>
    </location>
</feature>
<sequence>MDDIEDGEIVGDVNRKRNESMCRGGDREEASSDDPKAASIPSQASPEILESQKAYVHSNEEITIPILIDTELVNANEARGDKPKKSDRGTVDLVIPVDCKADNPLLGCLRPTSPTSFLPD</sequence>
<name>A0AA35YRF7_LACSI</name>
<organism evidence="2 3">
    <name type="scientific">Lactuca saligna</name>
    <name type="common">Willowleaf lettuce</name>
    <dbReference type="NCBI Taxonomy" id="75948"/>
    <lineage>
        <taxon>Eukaryota</taxon>
        <taxon>Viridiplantae</taxon>
        <taxon>Streptophyta</taxon>
        <taxon>Embryophyta</taxon>
        <taxon>Tracheophyta</taxon>
        <taxon>Spermatophyta</taxon>
        <taxon>Magnoliopsida</taxon>
        <taxon>eudicotyledons</taxon>
        <taxon>Gunneridae</taxon>
        <taxon>Pentapetalae</taxon>
        <taxon>asterids</taxon>
        <taxon>campanulids</taxon>
        <taxon>Asterales</taxon>
        <taxon>Asteraceae</taxon>
        <taxon>Cichorioideae</taxon>
        <taxon>Cichorieae</taxon>
        <taxon>Lactucinae</taxon>
        <taxon>Lactuca</taxon>
    </lineage>
</organism>
<dbReference type="Proteomes" id="UP001177003">
    <property type="component" value="Chromosome 4"/>
</dbReference>
<feature type="compositionally biased region" description="Basic and acidic residues" evidence="1">
    <location>
        <begin position="13"/>
        <end position="36"/>
    </location>
</feature>
<keyword evidence="3" id="KW-1185">Reference proteome</keyword>
<evidence type="ECO:0000256" key="1">
    <source>
        <dbReference type="SAM" id="MobiDB-lite"/>
    </source>
</evidence>
<evidence type="ECO:0000313" key="2">
    <source>
        <dbReference type="EMBL" id="CAI9278587.1"/>
    </source>
</evidence>
<dbReference type="AlphaFoldDB" id="A0AA35YRF7"/>
<gene>
    <name evidence="2" type="ORF">LSALG_LOCUS18444</name>
</gene>
<proteinExistence type="predicted"/>
<accession>A0AA35YRF7</accession>
<protein>
    <submittedName>
        <fullName evidence="2">Uncharacterized protein</fullName>
    </submittedName>
</protein>